<keyword evidence="6" id="KW-1185">Reference proteome</keyword>
<evidence type="ECO:0000259" key="4">
    <source>
        <dbReference type="Pfam" id="PF04500"/>
    </source>
</evidence>
<dbReference type="InterPro" id="IPR007588">
    <property type="entry name" value="Znf_FLYWCH"/>
</dbReference>
<dbReference type="EMBL" id="LSRL02000098">
    <property type="protein sequence ID" value="TDG44620.1"/>
    <property type="molecule type" value="Genomic_DNA"/>
</dbReference>
<dbReference type="Proteomes" id="UP000295192">
    <property type="component" value="Unassembled WGS sequence"/>
</dbReference>
<evidence type="ECO:0000313" key="5">
    <source>
        <dbReference type="EMBL" id="TDG44620.1"/>
    </source>
</evidence>
<dbReference type="AlphaFoldDB" id="A0A484B9B2"/>
<keyword evidence="3" id="KW-0862">Zinc</keyword>
<protein>
    <recommendedName>
        <fullName evidence="4">FLYWCH-type domain-containing protein</fullName>
    </recommendedName>
</protein>
<evidence type="ECO:0000256" key="3">
    <source>
        <dbReference type="ARBA" id="ARBA00022833"/>
    </source>
</evidence>
<reference evidence="5 6" key="1">
    <citation type="journal article" date="2019" name="J. Hered.">
        <title>An Improved Genome Assembly for Drosophila navojoa, the Basal Species in the mojavensis Cluster.</title>
        <authorList>
            <person name="Vanderlinde T."/>
            <person name="Dupim E.G."/>
            <person name="Nazario-Yepiz N.O."/>
            <person name="Carvalho A.B."/>
        </authorList>
    </citation>
    <scope>NUCLEOTIDE SEQUENCE [LARGE SCALE GENOMIC DNA]</scope>
    <source>
        <strain evidence="5">Navoj_Jal97</strain>
        <tissue evidence="5">Whole organism</tissue>
    </source>
</reference>
<dbReference type="Gene3D" id="2.20.25.240">
    <property type="match status" value="1"/>
</dbReference>
<keyword evidence="2" id="KW-0863">Zinc-finger</keyword>
<sequence length="199" mass="22521">MLPNELTSCHYFTELSYNYRGQLVYEAHTYSCHSRNVPRCMAFWRCSFHKKLGCKAALTTKRKAITGLRGSHNHAAPQPLKTFIPRRVPVPRVSIKQLLPEARAVKRRPTTISLSISPVKSIAHVVEPVRAKLNLSNPENILRTSSNQHNFVFVGVPRMKGKCVTCLKKGKSDLQRLSTCCDSCPGSNWMCEPCFEELH</sequence>
<feature type="domain" description="FLYWCH-type" evidence="4">
    <location>
        <begin position="20"/>
        <end position="74"/>
    </location>
</feature>
<evidence type="ECO:0000313" key="6">
    <source>
        <dbReference type="Proteomes" id="UP000295192"/>
    </source>
</evidence>
<keyword evidence="1" id="KW-0479">Metal-binding</keyword>
<dbReference type="OrthoDB" id="9979716at2759"/>
<organism evidence="5 6">
    <name type="scientific">Drosophila navojoa</name>
    <name type="common">Fruit fly</name>
    <dbReference type="NCBI Taxonomy" id="7232"/>
    <lineage>
        <taxon>Eukaryota</taxon>
        <taxon>Metazoa</taxon>
        <taxon>Ecdysozoa</taxon>
        <taxon>Arthropoda</taxon>
        <taxon>Hexapoda</taxon>
        <taxon>Insecta</taxon>
        <taxon>Pterygota</taxon>
        <taxon>Neoptera</taxon>
        <taxon>Endopterygota</taxon>
        <taxon>Diptera</taxon>
        <taxon>Brachycera</taxon>
        <taxon>Muscomorpha</taxon>
        <taxon>Ephydroidea</taxon>
        <taxon>Drosophilidae</taxon>
        <taxon>Drosophila</taxon>
    </lineage>
</organism>
<evidence type="ECO:0000256" key="2">
    <source>
        <dbReference type="ARBA" id="ARBA00022771"/>
    </source>
</evidence>
<evidence type="ECO:0000256" key="1">
    <source>
        <dbReference type="ARBA" id="ARBA00022723"/>
    </source>
</evidence>
<proteinExistence type="predicted"/>
<name>A0A484B9B2_DRONA</name>
<gene>
    <name evidence="5" type="ORF">AWZ03_008941</name>
</gene>
<comment type="caution">
    <text evidence="5">The sequence shown here is derived from an EMBL/GenBank/DDBJ whole genome shotgun (WGS) entry which is preliminary data.</text>
</comment>
<dbReference type="GO" id="GO:0008270">
    <property type="term" value="F:zinc ion binding"/>
    <property type="evidence" value="ECO:0007669"/>
    <property type="project" value="UniProtKB-KW"/>
</dbReference>
<accession>A0A484B9B2</accession>
<dbReference type="Pfam" id="PF04500">
    <property type="entry name" value="FLYWCH"/>
    <property type="match status" value="1"/>
</dbReference>